<feature type="transmembrane region" description="Helical" evidence="10">
    <location>
        <begin position="409"/>
        <end position="430"/>
    </location>
</feature>
<keyword evidence="6 10" id="KW-0472">Membrane</keyword>
<dbReference type="Pfam" id="PF03547">
    <property type="entry name" value="Mem_trans"/>
    <property type="match status" value="1"/>
</dbReference>
<evidence type="ECO:0000256" key="5">
    <source>
        <dbReference type="ARBA" id="ARBA00022989"/>
    </source>
</evidence>
<evidence type="ECO:0000256" key="3">
    <source>
        <dbReference type="ARBA" id="ARBA00022692"/>
    </source>
</evidence>
<evidence type="ECO:0000313" key="12">
    <source>
        <dbReference type="Proteomes" id="UP000827721"/>
    </source>
</evidence>
<keyword evidence="4" id="KW-0256">Endoplasmic reticulum</keyword>
<keyword evidence="3 10" id="KW-0812">Transmembrane</keyword>
<evidence type="ECO:0000256" key="9">
    <source>
        <dbReference type="ARBA" id="ARBA00025752"/>
    </source>
</evidence>
<keyword evidence="12" id="KW-1185">Reference proteome</keyword>
<dbReference type="PANTHER" id="PTHR31651">
    <property type="match status" value="1"/>
</dbReference>
<name>A0ABQ8HPA1_9ROSI</name>
<comment type="function">
    <text evidence="8">Involved in cellular auxin homeostasis by regulating auxin metabolism. Regulates intracellular auxin accumulation at the endoplasmic reticulum and thus auxin availability for nuclear auxin signaling.</text>
</comment>
<dbReference type="InterPro" id="IPR045033">
    <property type="entry name" value="PILS1/3/4/5/7"/>
</dbReference>
<feature type="transmembrane region" description="Helical" evidence="10">
    <location>
        <begin position="373"/>
        <end position="397"/>
    </location>
</feature>
<evidence type="ECO:0000256" key="6">
    <source>
        <dbReference type="ARBA" id="ARBA00023136"/>
    </source>
</evidence>
<protein>
    <submittedName>
        <fullName evidence="11">Uncharacterized protein</fullName>
    </submittedName>
</protein>
<dbReference type="PANTHER" id="PTHR31651:SF40">
    <property type="entry name" value="SYMPORTER, PUTATIVE-RELATED"/>
    <property type="match status" value="1"/>
</dbReference>
<feature type="transmembrane region" description="Helical" evidence="10">
    <location>
        <begin position="166"/>
        <end position="185"/>
    </location>
</feature>
<comment type="caution">
    <text evidence="11">The sequence shown here is derived from an EMBL/GenBank/DDBJ whole genome shotgun (WGS) entry which is preliminary data.</text>
</comment>
<feature type="transmembrane region" description="Helical" evidence="10">
    <location>
        <begin position="309"/>
        <end position="327"/>
    </location>
</feature>
<evidence type="ECO:0000256" key="7">
    <source>
        <dbReference type="ARBA" id="ARBA00023294"/>
    </source>
</evidence>
<evidence type="ECO:0000256" key="8">
    <source>
        <dbReference type="ARBA" id="ARBA00025100"/>
    </source>
</evidence>
<feature type="transmembrane region" description="Helical" evidence="10">
    <location>
        <begin position="339"/>
        <end position="367"/>
    </location>
</feature>
<evidence type="ECO:0000256" key="2">
    <source>
        <dbReference type="ARBA" id="ARBA00022448"/>
    </source>
</evidence>
<proteinExistence type="inferred from homology"/>
<accession>A0ABQ8HPA1</accession>
<comment type="similarity">
    <text evidence="9">Belongs to the auxin efflux carrier (TC 2.A.69.2) family.</text>
</comment>
<evidence type="ECO:0000256" key="10">
    <source>
        <dbReference type="SAM" id="Phobius"/>
    </source>
</evidence>
<feature type="transmembrane region" description="Helical" evidence="10">
    <location>
        <begin position="6"/>
        <end position="30"/>
    </location>
</feature>
<dbReference type="EMBL" id="JAFEMO010000008">
    <property type="protein sequence ID" value="KAH7566131.1"/>
    <property type="molecule type" value="Genomic_DNA"/>
</dbReference>
<evidence type="ECO:0000313" key="11">
    <source>
        <dbReference type="EMBL" id="KAH7566131.1"/>
    </source>
</evidence>
<feature type="transmembrane region" description="Helical" evidence="10">
    <location>
        <begin position="91"/>
        <end position="114"/>
    </location>
</feature>
<keyword evidence="5 10" id="KW-1133">Transmembrane helix</keyword>
<keyword evidence="2" id="KW-0813">Transport</keyword>
<organism evidence="11 12">
    <name type="scientific">Xanthoceras sorbifolium</name>
    <dbReference type="NCBI Taxonomy" id="99658"/>
    <lineage>
        <taxon>Eukaryota</taxon>
        <taxon>Viridiplantae</taxon>
        <taxon>Streptophyta</taxon>
        <taxon>Embryophyta</taxon>
        <taxon>Tracheophyta</taxon>
        <taxon>Spermatophyta</taxon>
        <taxon>Magnoliopsida</taxon>
        <taxon>eudicotyledons</taxon>
        <taxon>Gunneridae</taxon>
        <taxon>Pentapetalae</taxon>
        <taxon>rosids</taxon>
        <taxon>malvids</taxon>
        <taxon>Sapindales</taxon>
        <taxon>Sapindaceae</taxon>
        <taxon>Xanthoceroideae</taxon>
        <taxon>Xanthoceras</taxon>
    </lineage>
</organism>
<gene>
    <name evidence="11" type="ORF">JRO89_XS08G0100000</name>
</gene>
<dbReference type="InterPro" id="IPR004776">
    <property type="entry name" value="Mem_transp_PIN-like"/>
</dbReference>
<keyword evidence="7" id="KW-0927">Auxin signaling pathway</keyword>
<evidence type="ECO:0000256" key="4">
    <source>
        <dbReference type="ARBA" id="ARBA00022824"/>
    </source>
</evidence>
<dbReference type="Proteomes" id="UP000827721">
    <property type="component" value="Unassembled WGS sequence"/>
</dbReference>
<reference evidence="11 12" key="1">
    <citation type="submission" date="2021-02" db="EMBL/GenBank/DDBJ databases">
        <title>Plant Genome Project.</title>
        <authorList>
            <person name="Zhang R.-G."/>
        </authorList>
    </citation>
    <scope>NUCLEOTIDE SEQUENCE [LARGE SCALE GENOMIC DNA]</scope>
    <source>
        <tissue evidence="11">Leaves</tissue>
    </source>
</reference>
<comment type="subcellular location">
    <subcellularLocation>
        <location evidence="1">Endoplasmic reticulum membrane</location>
        <topology evidence="1">Multi-pass membrane protein</topology>
    </subcellularLocation>
</comment>
<sequence>MKILDLFIASFIPVLKVLLVTAIGLFLALGRVDILGEEARKHLNIHAKMFVAMGLIDVDKLRKHHVSFFVFNPTLVASSLAKSITAKSFGMLWFMPVNILFTFIIGSALGWILVKITRAPRDLWGLVIGCSAGGNLGNMLLIIIPAVCKERGSPFGNAHVCINQGIAYSSLSMAIGAIYLWSYVYNIMRIFSSKTSEVAKLHDTDSIKPVVGSSENLPNSCTGPVLPLNVCSPKEDHLDQSEQKPKVPFLRRINQCFQTFASKVNLRKLLAPSTIGAIIGFMVGVIPQLRKVLIGDSAPLWVVQDSTSLLGEAAIPTVTLVVGANLLGGLKGSRVQFSVIIGIIAIRYIALPIFGVGIVKAAIHFGLVKSDPLYQFVLLLQFSLPPAINIGTMTQLFGAGKSECSVIMLWTYALASVALTLWSTLFLWFVGT</sequence>
<feature type="transmembrane region" description="Helical" evidence="10">
    <location>
        <begin position="269"/>
        <end position="289"/>
    </location>
</feature>
<evidence type="ECO:0000256" key="1">
    <source>
        <dbReference type="ARBA" id="ARBA00004477"/>
    </source>
</evidence>
<feature type="transmembrane region" description="Helical" evidence="10">
    <location>
        <begin position="123"/>
        <end position="146"/>
    </location>
</feature>